<proteinExistence type="predicted"/>
<reference evidence="2" key="1">
    <citation type="submission" date="2018-11" db="EMBL/GenBank/DDBJ databases">
        <authorList>
            <person name="Grassa J C."/>
        </authorList>
    </citation>
    <scope>NUCLEOTIDE SEQUENCE [LARGE SCALE GENOMIC DNA]</scope>
</reference>
<feature type="compositionally biased region" description="Polar residues" evidence="1">
    <location>
        <begin position="33"/>
        <end position="42"/>
    </location>
</feature>
<evidence type="ECO:0000313" key="2">
    <source>
        <dbReference type="EnsemblPlants" id="cds.evm.model.06.605"/>
    </source>
</evidence>
<dbReference type="AlphaFoldDB" id="A0A803PZ26"/>
<accession>A0A803PZ26</accession>
<name>A0A803PZ26_CANSA</name>
<evidence type="ECO:0000256" key="1">
    <source>
        <dbReference type="SAM" id="MobiDB-lite"/>
    </source>
</evidence>
<reference evidence="2" key="2">
    <citation type="submission" date="2021-03" db="UniProtKB">
        <authorList>
            <consortium name="EnsemblPlants"/>
        </authorList>
    </citation>
    <scope>IDENTIFICATION</scope>
</reference>
<dbReference type="EnsemblPlants" id="evm.model.06.605">
    <property type="protein sequence ID" value="cds.evm.model.06.605"/>
    <property type="gene ID" value="evm.TU.06.605"/>
</dbReference>
<dbReference type="Proteomes" id="UP000596661">
    <property type="component" value="Chromosome 6"/>
</dbReference>
<dbReference type="EMBL" id="UZAU01000572">
    <property type="status" value="NOT_ANNOTATED_CDS"/>
    <property type="molecule type" value="Genomic_DNA"/>
</dbReference>
<dbReference type="Gramene" id="evm.model.06.605">
    <property type="protein sequence ID" value="cds.evm.model.06.605"/>
    <property type="gene ID" value="evm.TU.06.605"/>
</dbReference>
<evidence type="ECO:0000313" key="3">
    <source>
        <dbReference type="Proteomes" id="UP000596661"/>
    </source>
</evidence>
<sequence>MGVSKKMILPPITEMSEGEREAVSGIEEEQQIAPESSITDAPSPTKPSTDRVPTPKAPSLSKFSTHPTVHLGISTNSLKPTAPLNHLSKVYVHGHISVSSMPNPPTKNKELLHFFLGKKKHTTKKQPLSCPDLLNPTSSEFL</sequence>
<keyword evidence="3" id="KW-1185">Reference proteome</keyword>
<protein>
    <submittedName>
        <fullName evidence="2">Uncharacterized protein</fullName>
    </submittedName>
</protein>
<organism evidence="2 3">
    <name type="scientific">Cannabis sativa</name>
    <name type="common">Hemp</name>
    <name type="synonym">Marijuana</name>
    <dbReference type="NCBI Taxonomy" id="3483"/>
    <lineage>
        <taxon>Eukaryota</taxon>
        <taxon>Viridiplantae</taxon>
        <taxon>Streptophyta</taxon>
        <taxon>Embryophyta</taxon>
        <taxon>Tracheophyta</taxon>
        <taxon>Spermatophyta</taxon>
        <taxon>Magnoliopsida</taxon>
        <taxon>eudicotyledons</taxon>
        <taxon>Gunneridae</taxon>
        <taxon>Pentapetalae</taxon>
        <taxon>rosids</taxon>
        <taxon>fabids</taxon>
        <taxon>Rosales</taxon>
        <taxon>Cannabaceae</taxon>
        <taxon>Cannabis</taxon>
    </lineage>
</organism>
<feature type="region of interest" description="Disordered" evidence="1">
    <location>
        <begin position="1"/>
        <end position="67"/>
    </location>
</feature>